<feature type="binding site" evidence="15">
    <location>
        <position position="670"/>
    </location>
    <ligand>
        <name>3-phosphoshikimate</name>
        <dbReference type="ChEBI" id="CHEBI:145989"/>
    </ligand>
</feature>
<dbReference type="InterPro" id="IPR003099">
    <property type="entry name" value="Prephen_DH"/>
</dbReference>
<feature type="binding site" evidence="15">
    <location>
        <position position="495"/>
    </location>
    <ligand>
        <name>3-phosphoshikimate</name>
        <dbReference type="ChEBI" id="CHEBI:145989"/>
    </ligand>
</feature>
<dbReference type="PROSITE" id="PS00885">
    <property type="entry name" value="EPSP_SYNTHASE_2"/>
    <property type="match status" value="1"/>
</dbReference>
<dbReference type="Pfam" id="PF00275">
    <property type="entry name" value="EPSP_synthase"/>
    <property type="match status" value="1"/>
</dbReference>
<dbReference type="UniPathway" id="UPA00053">
    <property type="reaction ID" value="UER00089"/>
</dbReference>
<dbReference type="GO" id="GO:0005737">
    <property type="term" value="C:cytoplasm"/>
    <property type="evidence" value="ECO:0007669"/>
    <property type="project" value="UniProtKB-SubCell"/>
</dbReference>
<comment type="subunit">
    <text evidence="15">Monomer.</text>
</comment>
<comment type="caution">
    <text evidence="15">Lacks conserved residue(s) required for the propagation of feature annotation.</text>
</comment>
<proteinExistence type="inferred from homology"/>
<dbReference type="Proteomes" id="UP000192132">
    <property type="component" value="Unassembled WGS sequence"/>
</dbReference>
<comment type="similarity">
    <text evidence="5 15">Belongs to the EPSP synthase family.</text>
</comment>
<dbReference type="Pfam" id="PF02153">
    <property type="entry name" value="PDH_N"/>
    <property type="match status" value="1"/>
</dbReference>
<dbReference type="AlphaFoldDB" id="A0A1S8CZI8"/>
<evidence type="ECO:0000256" key="13">
    <source>
        <dbReference type="ARBA" id="ARBA00044633"/>
    </source>
</evidence>
<dbReference type="FunFam" id="3.40.50.720:FF:000208">
    <property type="entry name" value="Prephenate dehydrogenase"/>
    <property type="match status" value="1"/>
</dbReference>
<sequence length="771" mass="82226">MQKPVDQCSNDEPAFLFEKVAFIGLGLIGSSLCRVIRDKKLAKQVVASTRSVQTLQDAQDLGLIDAGFTSPQDAARDADLIVLALPVRATEKVLQAIQPVLKPDAIISDVGSTKCNVVEAAKAVFGENLPSGFVPGHPIAGSEHTGVHAGRADLFAHHKVILTPLPSSNPQAVKKLITLWQATQAEVICMSVAEHDEILAQTSHLPHLLAFNLIEQLAASRNNLDIFRYAAGGLRDFSRIAASDPQMWHDIFLANKVSVLKAINAFEQQLGQLKQLIEQENSEQLIGLLGRAQAARQHFSHMLAKTPYMQKSMQNRTQNLDRNNNVTEQFIIQAGGKLTGTFTVAGDKSVSHRSIMLGALATGTTHVTGFLEGEDALATLQAFRDMGVNIEGPKNGEVTIHGVGLHGLKEPAGALYMGNSGTSMRLLSGILSAQKFDSVMTGDPSLTKRPMERIAKPLRLMGAKIQTTGERGTPPVSISGNQPLKGIHYDLPMASAQVKSGILLAGLWAAGTTSITEPEPTRDHSERMLRAFGYEVKTEGNTISLQGGGTLTGTHIQVPADISSAAFFMVGAAIAQGSDVTLEQVGINPTRTGVIEILKQMGADISLSNEKMAGGEPVADIRIRANTLKGIHIPEDQVPLAIDEFPAIFIAAACATGQTVLTSAAELRVKESDRIQVMADGLKTLGIDCTPTEDGIIIEGKGNTSEWQPIFGGGTIESHHDHRIAMSFAIAGLRASQPITIDGTETVATSFPNFTQLAKQAGLQLEVNTNG</sequence>
<feature type="domain" description="Prephenate/arogenate dehydrogenase" evidence="16">
    <location>
        <begin position="18"/>
        <end position="307"/>
    </location>
</feature>
<keyword evidence="7" id="KW-0827">Tyrosine biosynthesis</keyword>
<dbReference type="Gene3D" id="3.65.10.10">
    <property type="entry name" value="Enolpyruvate transferase domain"/>
    <property type="match status" value="2"/>
</dbReference>
<keyword evidence="12 15" id="KW-0057">Aromatic amino acid biosynthesis</keyword>
<dbReference type="FunFam" id="3.65.10.10:FF:000005">
    <property type="entry name" value="3-phosphoshikimate 1-carboxyvinyltransferase"/>
    <property type="match status" value="1"/>
</dbReference>
<evidence type="ECO:0000313" key="17">
    <source>
        <dbReference type="EMBL" id="ONG42288.1"/>
    </source>
</evidence>
<feature type="active site" description="Proton acceptor" evidence="15">
    <location>
        <position position="643"/>
    </location>
</feature>
<evidence type="ECO:0000256" key="5">
    <source>
        <dbReference type="ARBA" id="ARBA00009948"/>
    </source>
</evidence>
<comment type="function">
    <text evidence="1 15">Catalyzes the transfer of the enolpyruvyl moiety of phosphoenolpyruvate (PEP) to the 5-hydroxyl of shikimate-3-phosphate (S3P) to produce enolpyruvyl shikimate-3-phosphate and inorganic phosphate.</text>
</comment>
<comment type="catalytic activity">
    <reaction evidence="14">
        <text>prephenate + NAD(+) = 3-(4-hydroxyphenyl)pyruvate + CO2 + NADH</text>
        <dbReference type="Rhea" id="RHEA:13869"/>
        <dbReference type="ChEBI" id="CHEBI:16526"/>
        <dbReference type="ChEBI" id="CHEBI:29934"/>
        <dbReference type="ChEBI" id="CHEBI:36242"/>
        <dbReference type="ChEBI" id="CHEBI:57540"/>
        <dbReference type="ChEBI" id="CHEBI:57945"/>
        <dbReference type="EC" id="1.3.1.12"/>
    </reaction>
</comment>
<feature type="binding site" evidence="15">
    <location>
        <position position="348"/>
    </location>
    <ligand>
        <name>phosphoenolpyruvate</name>
        <dbReference type="ChEBI" id="CHEBI:58702"/>
    </ligand>
</feature>
<keyword evidence="18" id="KW-1185">Reference proteome</keyword>
<dbReference type="GO" id="GO:0070403">
    <property type="term" value="F:NAD+ binding"/>
    <property type="evidence" value="ECO:0007669"/>
    <property type="project" value="InterPro"/>
</dbReference>
<evidence type="ECO:0000256" key="9">
    <source>
        <dbReference type="ARBA" id="ARBA00022679"/>
    </source>
</evidence>
<dbReference type="InterPro" id="IPR008927">
    <property type="entry name" value="6-PGluconate_DH-like_C_sf"/>
</dbReference>
<dbReference type="NCBIfam" id="TIGR01356">
    <property type="entry name" value="aroA"/>
    <property type="match status" value="1"/>
</dbReference>
<dbReference type="InterPro" id="IPR036291">
    <property type="entry name" value="NAD(P)-bd_dom_sf"/>
</dbReference>
<dbReference type="NCBIfam" id="NF011381">
    <property type="entry name" value="PRK14806.1"/>
    <property type="match status" value="1"/>
</dbReference>
<dbReference type="PANTHER" id="PTHR21090">
    <property type="entry name" value="AROM/DEHYDROQUINATE SYNTHASE"/>
    <property type="match status" value="1"/>
</dbReference>
<accession>A0A1S8CZI8</accession>
<dbReference type="FunFam" id="1.10.3660.10:FF:000003">
    <property type="entry name" value="Prephenate dehydrogenase"/>
    <property type="match status" value="1"/>
</dbReference>
<evidence type="ECO:0000256" key="14">
    <source>
        <dbReference type="ARBA" id="ARBA00049260"/>
    </source>
</evidence>
<evidence type="ECO:0000256" key="15">
    <source>
        <dbReference type="HAMAP-Rule" id="MF_00210"/>
    </source>
</evidence>
<comment type="caution">
    <text evidence="17">The sequence shown here is derived from an EMBL/GenBank/DDBJ whole genome shotgun (WGS) entry which is preliminary data.</text>
</comment>
<evidence type="ECO:0000256" key="7">
    <source>
        <dbReference type="ARBA" id="ARBA00022498"/>
    </source>
</evidence>
<comment type="pathway">
    <text evidence="2 15">Metabolic intermediate biosynthesis; chorismate biosynthesis; chorismate from D-erythrose 4-phosphate and phosphoenolpyruvate: step 6/7.</text>
</comment>
<dbReference type="InterPro" id="IPR046825">
    <property type="entry name" value="PDH_C"/>
</dbReference>
<dbReference type="OrthoDB" id="9809920at2"/>
<comment type="similarity">
    <text evidence="4">Belongs to the prephenate/arogenate dehydrogenase family.</text>
</comment>
<dbReference type="Pfam" id="PF20463">
    <property type="entry name" value="PDH_C"/>
    <property type="match status" value="1"/>
</dbReference>
<keyword evidence="8 15" id="KW-0028">Amino-acid biosynthesis</keyword>
<evidence type="ECO:0000256" key="1">
    <source>
        <dbReference type="ARBA" id="ARBA00002174"/>
    </source>
</evidence>
<dbReference type="GO" id="GO:0006571">
    <property type="term" value="P:tyrosine biosynthetic process"/>
    <property type="evidence" value="ECO:0007669"/>
    <property type="project" value="UniProtKB-KW"/>
</dbReference>
<keyword evidence="9 15" id="KW-0808">Transferase</keyword>
<dbReference type="SUPFAM" id="SSF51735">
    <property type="entry name" value="NAD(P)-binding Rossmann-fold domains"/>
    <property type="match status" value="1"/>
</dbReference>
<comment type="pathway">
    <text evidence="3">Amino-acid biosynthesis; L-tyrosine biosynthesis; (4-hydroxyphenyl)pyruvate from prephenate (NAD(+) route): step 1/1.</text>
</comment>
<evidence type="ECO:0000256" key="6">
    <source>
        <dbReference type="ARBA" id="ARBA00022490"/>
    </source>
</evidence>
<dbReference type="EMBL" id="MLCN01000001">
    <property type="protein sequence ID" value="ONG42288.1"/>
    <property type="molecule type" value="Genomic_DNA"/>
</dbReference>
<evidence type="ECO:0000256" key="3">
    <source>
        <dbReference type="ARBA" id="ARBA00005067"/>
    </source>
</evidence>
<dbReference type="HAMAP" id="MF_00210">
    <property type="entry name" value="EPSP_synth"/>
    <property type="match status" value="1"/>
</dbReference>
<name>A0A1S8CZI8_9GAMM</name>
<feature type="binding site" evidence="15">
    <location>
        <position position="674"/>
    </location>
    <ligand>
        <name>phosphoenolpyruvate</name>
        <dbReference type="ChEBI" id="CHEBI:58702"/>
    </ligand>
</feature>
<dbReference type="PROSITE" id="PS51176">
    <property type="entry name" value="PDH_ADH"/>
    <property type="match status" value="1"/>
</dbReference>
<feature type="binding site" evidence="15">
    <location>
        <position position="348"/>
    </location>
    <ligand>
        <name>3-phosphoshikimate</name>
        <dbReference type="ChEBI" id="CHEBI:145989"/>
    </ligand>
</feature>
<organism evidence="17 18">
    <name type="scientific">Alkanindiges hydrocarboniclasticus</name>
    <dbReference type="NCBI Taxonomy" id="1907941"/>
    <lineage>
        <taxon>Bacteria</taxon>
        <taxon>Pseudomonadati</taxon>
        <taxon>Pseudomonadota</taxon>
        <taxon>Gammaproteobacteria</taxon>
        <taxon>Moraxellales</taxon>
        <taxon>Moraxellaceae</taxon>
        <taxon>Alkanindiges</taxon>
    </lineage>
</organism>
<keyword evidence="11" id="KW-0520">NAD</keyword>
<dbReference type="SUPFAM" id="SSF48179">
    <property type="entry name" value="6-phosphogluconate dehydrogenase C-terminal domain-like"/>
    <property type="match status" value="1"/>
</dbReference>
<dbReference type="STRING" id="1907941.BKE30_00320"/>
<feature type="binding site" evidence="15">
    <location>
        <position position="497"/>
    </location>
    <ligand>
        <name>phosphoenolpyruvate</name>
        <dbReference type="ChEBI" id="CHEBI:58702"/>
    </ligand>
</feature>
<dbReference type="InterPro" id="IPR046826">
    <property type="entry name" value="PDH_N"/>
</dbReference>
<evidence type="ECO:0000313" key="18">
    <source>
        <dbReference type="Proteomes" id="UP000192132"/>
    </source>
</evidence>
<dbReference type="SUPFAM" id="SSF55205">
    <property type="entry name" value="EPT/RTPC-like"/>
    <property type="match status" value="1"/>
</dbReference>
<evidence type="ECO:0000256" key="2">
    <source>
        <dbReference type="ARBA" id="ARBA00004811"/>
    </source>
</evidence>
<dbReference type="PANTHER" id="PTHR21090:SF5">
    <property type="entry name" value="PENTAFUNCTIONAL AROM POLYPEPTIDE"/>
    <property type="match status" value="1"/>
</dbReference>
<dbReference type="GO" id="GO:0004665">
    <property type="term" value="F:prephenate dehydrogenase (NADP+) activity"/>
    <property type="evidence" value="ECO:0007669"/>
    <property type="project" value="InterPro"/>
</dbReference>
<comment type="catalytic activity">
    <reaction evidence="13">
        <text>3-phosphoshikimate + phosphoenolpyruvate = 5-O-(1-carboxyvinyl)-3-phosphoshikimate + phosphate</text>
        <dbReference type="Rhea" id="RHEA:21256"/>
        <dbReference type="ChEBI" id="CHEBI:43474"/>
        <dbReference type="ChEBI" id="CHEBI:57701"/>
        <dbReference type="ChEBI" id="CHEBI:58702"/>
        <dbReference type="ChEBI" id="CHEBI:145989"/>
        <dbReference type="EC" id="2.5.1.19"/>
    </reaction>
    <physiologicalReaction direction="left-to-right" evidence="13">
        <dbReference type="Rhea" id="RHEA:21257"/>
    </physiologicalReaction>
</comment>
<evidence type="ECO:0000256" key="10">
    <source>
        <dbReference type="ARBA" id="ARBA00023002"/>
    </source>
</evidence>
<feature type="binding site" evidence="15">
    <location>
        <position position="349"/>
    </location>
    <ligand>
        <name>3-phosphoshikimate</name>
        <dbReference type="ChEBI" id="CHEBI:145989"/>
    </ligand>
</feature>
<dbReference type="FunFam" id="3.65.10.10:FF:000006">
    <property type="entry name" value="3-phosphoshikimate 1-carboxyvinyltransferase"/>
    <property type="match status" value="1"/>
</dbReference>
<gene>
    <name evidence="15" type="primary">aroA</name>
    <name evidence="17" type="ORF">BKE30_00320</name>
</gene>
<dbReference type="InterPro" id="IPR013792">
    <property type="entry name" value="RNA3'P_cycl/enolpyr_Trfase_a/b"/>
</dbReference>
<dbReference type="CDD" id="cd01556">
    <property type="entry name" value="EPSP_synthase"/>
    <property type="match status" value="1"/>
</dbReference>
<evidence type="ECO:0000256" key="8">
    <source>
        <dbReference type="ARBA" id="ARBA00022605"/>
    </source>
</evidence>
<dbReference type="RefSeq" id="WP_076876675.1">
    <property type="nucleotide sequence ID" value="NZ_MLCN01000001.1"/>
</dbReference>
<reference evidence="17 18" key="1">
    <citation type="submission" date="2016-10" db="EMBL/GenBank/DDBJ databases">
        <title>Draft Genome sequence of Alkanindiges sp. strain H1.</title>
        <authorList>
            <person name="Subhash Y."/>
            <person name="Lee S."/>
        </authorList>
    </citation>
    <scope>NUCLEOTIDE SEQUENCE [LARGE SCALE GENOMIC DNA]</scope>
    <source>
        <strain evidence="17 18">H1</strain>
    </source>
</reference>
<dbReference type="Gene3D" id="1.10.3660.10">
    <property type="entry name" value="6-phosphogluconate dehydrogenase C-terminal like domain"/>
    <property type="match status" value="1"/>
</dbReference>
<dbReference type="PROSITE" id="PS00104">
    <property type="entry name" value="EPSP_SYNTHASE_1"/>
    <property type="match status" value="1"/>
</dbReference>
<dbReference type="InterPro" id="IPR006264">
    <property type="entry name" value="EPSP_synthase"/>
</dbReference>
<dbReference type="GO" id="GO:0008977">
    <property type="term" value="F:prephenate dehydrogenase (NAD+) activity"/>
    <property type="evidence" value="ECO:0007669"/>
    <property type="project" value="UniProtKB-EC"/>
</dbReference>
<evidence type="ECO:0000259" key="16">
    <source>
        <dbReference type="PROSITE" id="PS51176"/>
    </source>
</evidence>
<dbReference type="InterPro" id="IPR023193">
    <property type="entry name" value="EPSP_synthase_CS"/>
</dbReference>
<dbReference type="GO" id="GO:0009423">
    <property type="term" value="P:chorismate biosynthetic process"/>
    <property type="evidence" value="ECO:0007669"/>
    <property type="project" value="UniProtKB-UniRule"/>
</dbReference>
<feature type="binding site" evidence="15">
    <location>
        <position position="497"/>
    </location>
    <ligand>
        <name>3-phosphoshikimate</name>
        <dbReference type="ChEBI" id="CHEBI:145989"/>
    </ligand>
</feature>
<protein>
    <recommendedName>
        <fullName evidence="15">3-phosphoshikimate 1-carboxyvinyltransferase</fullName>
        <ecNumber evidence="15">2.5.1.19</ecNumber>
    </recommendedName>
    <alternativeName>
        <fullName evidence="15">5-enolpyruvylshikimate-3-phosphate synthase</fullName>
        <shortName evidence="15">EPSP synthase</shortName>
        <shortName evidence="15">EPSPS</shortName>
    </alternativeName>
</protein>
<evidence type="ECO:0000256" key="11">
    <source>
        <dbReference type="ARBA" id="ARBA00023027"/>
    </source>
</evidence>
<feature type="binding site" evidence="15">
    <location>
        <position position="449"/>
    </location>
    <ligand>
        <name>phosphoenolpyruvate</name>
        <dbReference type="ChEBI" id="CHEBI:58702"/>
    </ligand>
</feature>
<dbReference type="EC" id="2.5.1.19" evidence="15"/>
<dbReference type="Gene3D" id="3.40.50.720">
    <property type="entry name" value="NAD(P)-binding Rossmann-like Domain"/>
    <property type="match status" value="1"/>
</dbReference>
<comment type="subcellular location">
    <subcellularLocation>
        <location evidence="15">Cytoplasm</location>
    </subcellularLocation>
</comment>
<keyword evidence="10" id="KW-0560">Oxidoreductase</keyword>
<feature type="binding site" evidence="15">
    <location>
        <position position="353"/>
    </location>
    <ligand>
        <name>3-phosphoshikimate</name>
        <dbReference type="ChEBI" id="CHEBI:145989"/>
    </ligand>
</feature>
<feature type="binding site" evidence="15">
    <location>
        <position position="421"/>
    </location>
    <ligand>
        <name>phosphoenolpyruvate</name>
        <dbReference type="ChEBI" id="CHEBI:58702"/>
    </ligand>
</feature>
<evidence type="ECO:0000256" key="12">
    <source>
        <dbReference type="ARBA" id="ARBA00023141"/>
    </source>
</evidence>
<feature type="binding site" evidence="15">
    <location>
        <position position="643"/>
    </location>
    <ligand>
        <name>3-phosphoshikimate</name>
        <dbReference type="ChEBI" id="CHEBI:145989"/>
    </ligand>
</feature>
<dbReference type="InterPro" id="IPR036968">
    <property type="entry name" value="Enolpyruvate_Tfrase_sf"/>
</dbReference>
<feature type="binding site" evidence="15">
    <location>
        <position position="723"/>
    </location>
    <ligand>
        <name>phosphoenolpyruvate</name>
        <dbReference type="ChEBI" id="CHEBI:58702"/>
    </ligand>
</feature>
<evidence type="ECO:0000256" key="4">
    <source>
        <dbReference type="ARBA" id="ARBA00007964"/>
    </source>
</evidence>
<keyword evidence="6 15" id="KW-0963">Cytoplasm</keyword>
<dbReference type="InterPro" id="IPR001986">
    <property type="entry name" value="Enolpyruvate_Tfrase_dom"/>
</dbReference>
<dbReference type="GO" id="GO:0003866">
    <property type="term" value="F:3-phosphoshikimate 1-carboxyvinyltransferase activity"/>
    <property type="evidence" value="ECO:0007669"/>
    <property type="project" value="UniProtKB-UniRule"/>
</dbReference>